<dbReference type="InterPro" id="IPR041657">
    <property type="entry name" value="HTH_17"/>
</dbReference>
<evidence type="ECO:0000313" key="3">
    <source>
        <dbReference type="EMBL" id="EAU40802.1"/>
    </source>
</evidence>
<dbReference type="SUPFAM" id="SSF53850">
    <property type="entry name" value="Periplasmic binding protein-like II"/>
    <property type="match status" value="1"/>
</dbReference>
<feature type="domain" description="Helix-turn-helix" evidence="2">
    <location>
        <begin position="8"/>
        <end position="54"/>
    </location>
</feature>
<sequence length="296" mass="32232">METSGPDYLTTKELAELLRIKERKVYDLASNGEIPCVRAVGKLLFPAGEIAAWMGAARSGPQVEDERRPLVLAGSHDPLLDWALRQSGSGLAAFFDGSCDGLERFANREAMACGLHLRGTDGSWNVDAVAKRFSRDPVVLIEWARRECGLIVASGNPKAIAGLSDLPALRVARRQAGAGGSVHFEALLFEAGLDFEILDGPEALARTEDDLARLVMEERADAAFGLRAVAAQFRLGFVPLAEDRFDLLVGRKAYFEPSFQRLTGFMRSPEFAERARTMAGYDVSRTGMVHFNGGGR</sequence>
<dbReference type="HOGENOM" id="CLU_053344_1_0_5"/>
<keyword evidence="3" id="KW-0238">DNA-binding</keyword>
<dbReference type="PANTHER" id="PTHR38431:SF1">
    <property type="entry name" value="BLL2305 PROTEIN"/>
    <property type="match status" value="1"/>
</dbReference>
<reference evidence="3 4" key="1">
    <citation type="journal article" date="2010" name="J. Bacteriol.">
        <title>Genome sequence of Fulvimarina pelagi HTCC2506T, a Mn(II)-oxidizing alphaproteobacterium possessing an aerobic anoxygenic photosynthetic gene cluster and Xanthorhodopsin.</title>
        <authorList>
            <person name="Kang I."/>
            <person name="Oh H.M."/>
            <person name="Lim S.I."/>
            <person name="Ferriera S."/>
            <person name="Giovannoni S.J."/>
            <person name="Cho J.C."/>
        </authorList>
    </citation>
    <scope>NUCLEOTIDE SEQUENCE [LARGE SCALE GENOMIC DNA]</scope>
    <source>
        <strain evidence="3 4">HTCC2506</strain>
    </source>
</reference>
<dbReference type="PANTHER" id="PTHR38431">
    <property type="entry name" value="BLL2305 PROTEIN"/>
    <property type="match status" value="1"/>
</dbReference>
<dbReference type="NCBIfam" id="TIGR01764">
    <property type="entry name" value="excise"/>
    <property type="match status" value="1"/>
</dbReference>
<comment type="caution">
    <text evidence="3">The sequence shown here is derived from an EMBL/GenBank/DDBJ whole genome shotgun (WGS) entry which is preliminary data.</text>
</comment>
<evidence type="ECO:0000259" key="2">
    <source>
        <dbReference type="Pfam" id="PF12728"/>
    </source>
</evidence>
<dbReference type="InterPro" id="IPR024370">
    <property type="entry name" value="PBP_domain"/>
</dbReference>
<dbReference type="STRING" id="217511.GCA_001463845_01884"/>
<accession>Q0G137</accession>
<dbReference type="eggNOG" id="COG1910">
    <property type="taxonomic scope" value="Bacteria"/>
</dbReference>
<dbReference type="Pfam" id="PF12727">
    <property type="entry name" value="PBP_like"/>
    <property type="match status" value="1"/>
</dbReference>
<keyword evidence="4" id="KW-1185">Reference proteome</keyword>
<evidence type="ECO:0000313" key="4">
    <source>
        <dbReference type="Proteomes" id="UP000004310"/>
    </source>
</evidence>
<dbReference type="Pfam" id="PF12728">
    <property type="entry name" value="HTH_17"/>
    <property type="match status" value="1"/>
</dbReference>
<evidence type="ECO:0000259" key="1">
    <source>
        <dbReference type="Pfam" id="PF12727"/>
    </source>
</evidence>
<dbReference type="Proteomes" id="UP000004310">
    <property type="component" value="Unassembled WGS sequence"/>
</dbReference>
<dbReference type="AlphaFoldDB" id="Q0G137"/>
<dbReference type="InterPro" id="IPR010093">
    <property type="entry name" value="SinI_DNA-bd"/>
</dbReference>
<dbReference type="EMBL" id="AATP01000005">
    <property type="protein sequence ID" value="EAU40802.1"/>
    <property type="molecule type" value="Genomic_DNA"/>
</dbReference>
<organism evidence="3 4">
    <name type="scientific">Fulvimarina pelagi HTCC2506</name>
    <dbReference type="NCBI Taxonomy" id="314231"/>
    <lineage>
        <taxon>Bacteria</taxon>
        <taxon>Pseudomonadati</taxon>
        <taxon>Pseudomonadota</taxon>
        <taxon>Alphaproteobacteria</taxon>
        <taxon>Hyphomicrobiales</taxon>
        <taxon>Aurantimonadaceae</taxon>
        <taxon>Fulvimarina</taxon>
    </lineage>
</organism>
<dbReference type="RefSeq" id="WP_007068710.1">
    <property type="nucleotide sequence ID" value="NZ_DS022272.1"/>
</dbReference>
<proteinExistence type="predicted"/>
<feature type="domain" description="PBP" evidence="1">
    <location>
        <begin position="85"/>
        <end position="266"/>
    </location>
</feature>
<protein>
    <submittedName>
        <fullName evidence="3">DNA-binding protein, excisionase family</fullName>
    </submittedName>
</protein>
<gene>
    <name evidence="3" type="ORF">FP2506_17979</name>
</gene>
<dbReference type="GO" id="GO:0003677">
    <property type="term" value="F:DNA binding"/>
    <property type="evidence" value="ECO:0007669"/>
    <property type="project" value="UniProtKB-KW"/>
</dbReference>
<name>Q0G137_9HYPH</name>